<organism evidence="6 7">
    <name type="scientific">Orrella daihaiensis</name>
    <dbReference type="NCBI Taxonomy" id="2782176"/>
    <lineage>
        <taxon>Bacteria</taxon>
        <taxon>Pseudomonadati</taxon>
        <taxon>Pseudomonadota</taxon>
        <taxon>Betaproteobacteria</taxon>
        <taxon>Burkholderiales</taxon>
        <taxon>Alcaligenaceae</taxon>
        <taxon>Orrella</taxon>
    </lineage>
</organism>
<sequence>MKQRSDTNSVQKVCLLLSAMSSPAPCRLKDLAAQTGLDKASILRVLETLIEEGYVIRDNAQKTYQLGDQAILLGLAMQQRMPVVHQARPYMLRVAANSGDTALLLQRMGGEAVCMDREFGGYPIRANYLEVGTRRPLGLSSGGLALLAWLPDEEINALLEITAPAIKRNYPHITRSFMEDQVAKSRSQGYACVLNLLVEQMGGIAVPLFGADGRPFASLVISALARRIQERRQTLAELLHETAVLFAKEYTGVDHHAALARYNGAATALSA</sequence>
<dbReference type="InterPro" id="IPR005471">
    <property type="entry name" value="Tscrpt_reg_IclR_N"/>
</dbReference>
<dbReference type="PANTHER" id="PTHR30136">
    <property type="entry name" value="HELIX-TURN-HELIX TRANSCRIPTIONAL REGULATOR, ICLR FAMILY"/>
    <property type="match status" value="1"/>
</dbReference>
<dbReference type="EMBL" id="CP063982">
    <property type="protein sequence ID" value="UOD49837.1"/>
    <property type="molecule type" value="Genomic_DNA"/>
</dbReference>
<dbReference type="InterPro" id="IPR029016">
    <property type="entry name" value="GAF-like_dom_sf"/>
</dbReference>
<dbReference type="InterPro" id="IPR036388">
    <property type="entry name" value="WH-like_DNA-bd_sf"/>
</dbReference>
<dbReference type="RefSeq" id="WP_243478083.1">
    <property type="nucleotide sequence ID" value="NZ_CP063982.1"/>
</dbReference>
<dbReference type="SUPFAM" id="SSF55781">
    <property type="entry name" value="GAF domain-like"/>
    <property type="match status" value="1"/>
</dbReference>
<keyword evidence="3" id="KW-0804">Transcription</keyword>
<dbReference type="Pfam" id="PF09339">
    <property type="entry name" value="HTH_IclR"/>
    <property type="match status" value="1"/>
</dbReference>
<evidence type="ECO:0000259" key="4">
    <source>
        <dbReference type="PROSITE" id="PS51077"/>
    </source>
</evidence>
<gene>
    <name evidence="6" type="ORF">DHf2319_10330</name>
</gene>
<protein>
    <submittedName>
        <fullName evidence="6">IclR family transcriptional regulator</fullName>
    </submittedName>
</protein>
<feature type="domain" description="IclR-ED" evidence="5">
    <location>
        <begin position="69"/>
        <end position="271"/>
    </location>
</feature>
<dbReference type="Pfam" id="PF01614">
    <property type="entry name" value="IclR_C"/>
    <property type="match status" value="1"/>
</dbReference>
<keyword evidence="7" id="KW-1185">Reference proteome</keyword>
<name>A0ABY4AL90_9BURK</name>
<dbReference type="SMART" id="SM00346">
    <property type="entry name" value="HTH_ICLR"/>
    <property type="match status" value="1"/>
</dbReference>
<dbReference type="Proteomes" id="UP000831607">
    <property type="component" value="Chromosome"/>
</dbReference>
<evidence type="ECO:0000313" key="7">
    <source>
        <dbReference type="Proteomes" id="UP000831607"/>
    </source>
</evidence>
<dbReference type="InterPro" id="IPR014757">
    <property type="entry name" value="Tscrpt_reg_IclR_C"/>
</dbReference>
<dbReference type="InterPro" id="IPR050707">
    <property type="entry name" value="HTH_MetabolicPath_Reg"/>
</dbReference>
<evidence type="ECO:0000313" key="6">
    <source>
        <dbReference type="EMBL" id="UOD49837.1"/>
    </source>
</evidence>
<dbReference type="Gene3D" id="1.10.10.10">
    <property type="entry name" value="Winged helix-like DNA-binding domain superfamily/Winged helix DNA-binding domain"/>
    <property type="match status" value="1"/>
</dbReference>
<keyword evidence="2" id="KW-0238">DNA-binding</keyword>
<evidence type="ECO:0000256" key="3">
    <source>
        <dbReference type="ARBA" id="ARBA00023163"/>
    </source>
</evidence>
<dbReference type="Gene3D" id="3.30.450.40">
    <property type="match status" value="1"/>
</dbReference>
<dbReference type="PANTHER" id="PTHR30136:SF39">
    <property type="entry name" value="TRANSCRIPTIONAL REGULATORY PROTEIN"/>
    <property type="match status" value="1"/>
</dbReference>
<keyword evidence="1" id="KW-0805">Transcription regulation</keyword>
<dbReference type="PROSITE" id="PS51077">
    <property type="entry name" value="HTH_ICLR"/>
    <property type="match status" value="1"/>
</dbReference>
<evidence type="ECO:0000259" key="5">
    <source>
        <dbReference type="PROSITE" id="PS51078"/>
    </source>
</evidence>
<feature type="domain" description="HTH iclR-type" evidence="4">
    <location>
        <begin position="7"/>
        <end position="68"/>
    </location>
</feature>
<dbReference type="SUPFAM" id="SSF46785">
    <property type="entry name" value="Winged helix' DNA-binding domain"/>
    <property type="match status" value="1"/>
</dbReference>
<proteinExistence type="predicted"/>
<accession>A0ABY4AL90</accession>
<evidence type="ECO:0000256" key="1">
    <source>
        <dbReference type="ARBA" id="ARBA00023015"/>
    </source>
</evidence>
<dbReference type="InterPro" id="IPR036390">
    <property type="entry name" value="WH_DNA-bd_sf"/>
</dbReference>
<dbReference type="PROSITE" id="PS51078">
    <property type="entry name" value="ICLR_ED"/>
    <property type="match status" value="1"/>
</dbReference>
<evidence type="ECO:0000256" key="2">
    <source>
        <dbReference type="ARBA" id="ARBA00023125"/>
    </source>
</evidence>
<reference evidence="6 7" key="1">
    <citation type="submission" date="2020-11" db="EMBL/GenBank/DDBJ databases">
        <title>Algicoccus daihaiensis sp.nov., isolated from Daihai Lake in Inner Mongolia.</title>
        <authorList>
            <person name="Kai J."/>
        </authorList>
    </citation>
    <scope>NUCLEOTIDE SEQUENCE [LARGE SCALE GENOMIC DNA]</scope>
    <source>
        <strain evidence="7">f23</strain>
    </source>
</reference>